<dbReference type="PANTHER" id="PTHR24390">
    <property type="entry name" value="ZINC FINGER PROTEIN"/>
    <property type="match status" value="1"/>
</dbReference>
<feature type="domain" description="C2H2-type" evidence="13">
    <location>
        <begin position="288"/>
        <end position="315"/>
    </location>
</feature>
<dbReference type="InterPro" id="IPR013087">
    <property type="entry name" value="Znf_C2H2_type"/>
</dbReference>
<name>A0A6A5EID2_PERFL</name>
<evidence type="ECO:0000256" key="7">
    <source>
        <dbReference type="ARBA" id="ARBA00023015"/>
    </source>
</evidence>
<keyword evidence="9" id="KW-0804">Transcription</keyword>
<feature type="compositionally biased region" description="Basic and acidic residues" evidence="12">
    <location>
        <begin position="101"/>
        <end position="111"/>
    </location>
</feature>
<dbReference type="InterPro" id="IPR036236">
    <property type="entry name" value="Znf_C2H2_sf"/>
</dbReference>
<evidence type="ECO:0000256" key="2">
    <source>
        <dbReference type="ARBA" id="ARBA00006991"/>
    </source>
</evidence>
<evidence type="ECO:0000256" key="11">
    <source>
        <dbReference type="PROSITE-ProRule" id="PRU00042"/>
    </source>
</evidence>
<keyword evidence="5 11" id="KW-0863">Zinc-finger</keyword>
<evidence type="ECO:0000313" key="14">
    <source>
        <dbReference type="EMBL" id="KAF1382166.1"/>
    </source>
</evidence>
<dbReference type="GO" id="GO:0008270">
    <property type="term" value="F:zinc ion binding"/>
    <property type="evidence" value="ECO:0007669"/>
    <property type="project" value="UniProtKB-KW"/>
</dbReference>
<evidence type="ECO:0000256" key="3">
    <source>
        <dbReference type="ARBA" id="ARBA00022723"/>
    </source>
</evidence>
<organism evidence="14 15">
    <name type="scientific">Perca fluviatilis</name>
    <name type="common">European perch</name>
    <dbReference type="NCBI Taxonomy" id="8168"/>
    <lineage>
        <taxon>Eukaryota</taxon>
        <taxon>Metazoa</taxon>
        <taxon>Chordata</taxon>
        <taxon>Craniata</taxon>
        <taxon>Vertebrata</taxon>
        <taxon>Euteleostomi</taxon>
        <taxon>Actinopterygii</taxon>
        <taxon>Neopterygii</taxon>
        <taxon>Teleostei</taxon>
        <taxon>Neoteleostei</taxon>
        <taxon>Acanthomorphata</taxon>
        <taxon>Eupercaria</taxon>
        <taxon>Perciformes</taxon>
        <taxon>Percoidei</taxon>
        <taxon>Percidae</taxon>
        <taxon>Percinae</taxon>
        <taxon>Perca</taxon>
    </lineage>
</organism>
<feature type="domain" description="C2H2-type" evidence="13">
    <location>
        <begin position="467"/>
        <end position="494"/>
    </location>
</feature>
<dbReference type="FunFam" id="3.30.160.60:FF:000478">
    <property type="entry name" value="Zinc finger protein 133"/>
    <property type="match status" value="2"/>
</dbReference>
<feature type="region of interest" description="Disordered" evidence="12">
    <location>
        <begin position="649"/>
        <end position="697"/>
    </location>
</feature>
<feature type="compositionally biased region" description="Acidic residues" evidence="12">
    <location>
        <begin position="134"/>
        <end position="150"/>
    </location>
</feature>
<evidence type="ECO:0000313" key="15">
    <source>
        <dbReference type="Proteomes" id="UP000465112"/>
    </source>
</evidence>
<feature type="domain" description="C2H2-type" evidence="13">
    <location>
        <begin position="232"/>
        <end position="259"/>
    </location>
</feature>
<evidence type="ECO:0000256" key="4">
    <source>
        <dbReference type="ARBA" id="ARBA00022737"/>
    </source>
</evidence>
<feature type="compositionally biased region" description="Basic residues" evidence="12">
    <location>
        <begin position="656"/>
        <end position="665"/>
    </location>
</feature>
<dbReference type="PROSITE" id="PS50157">
    <property type="entry name" value="ZINC_FINGER_C2H2_2"/>
    <property type="match status" value="11"/>
</dbReference>
<evidence type="ECO:0000256" key="6">
    <source>
        <dbReference type="ARBA" id="ARBA00022833"/>
    </source>
</evidence>
<dbReference type="FunFam" id="3.30.160.60:FF:002716">
    <property type="entry name" value="Zinc finger protein 212"/>
    <property type="match status" value="1"/>
</dbReference>
<keyword evidence="10" id="KW-0539">Nucleus</keyword>
<feature type="domain" description="C2H2-type" evidence="13">
    <location>
        <begin position="316"/>
        <end position="343"/>
    </location>
</feature>
<reference evidence="14 15" key="1">
    <citation type="submission" date="2019-06" db="EMBL/GenBank/DDBJ databases">
        <title>A chromosome-scale genome assembly of the European perch, Perca fluviatilis.</title>
        <authorList>
            <person name="Roques C."/>
            <person name="Zahm M."/>
            <person name="Cabau C."/>
            <person name="Klopp C."/>
            <person name="Bouchez O."/>
            <person name="Donnadieu C."/>
            <person name="Kuhl H."/>
            <person name="Gislard M."/>
            <person name="Guendouz S."/>
            <person name="Journot L."/>
            <person name="Haffray P."/>
            <person name="Bestin A."/>
            <person name="Morvezen R."/>
            <person name="Feron R."/>
            <person name="Wen M."/>
            <person name="Jouanno E."/>
            <person name="Herpin A."/>
            <person name="Schartl M."/>
            <person name="Postlethwait J."/>
            <person name="Schaerlinger B."/>
            <person name="Chardard D."/>
            <person name="Lecocq T."/>
            <person name="Poncet C."/>
            <person name="Jaffrelo L."/>
            <person name="Lampietro C."/>
            <person name="Guiguen Y."/>
        </authorList>
    </citation>
    <scope>NUCLEOTIDE SEQUENCE [LARGE SCALE GENOMIC DNA]</scope>
    <source>
        <tissue evidence="14">Blood</tissue>
    </source>
</reference>
<dbReference type="SMART" id="SM00355">
    <property type="entry name" value="ZnF_C2H2"/>
    <property type="match status" value="13"/>
</dbReference>
<keyword evidence="3" id="KW-0479">Metal-binding</keyword>
<comment type="caution">
    <text evidence="14">The sequence shown here is derived from an EMBL/GenBank/DDBJ whole genome shotgun (WGS) entry which is preliminary data.</text>
</comment>
<evidence type="ECO:0000256" key="12">
    <source>
        <dbReference type="SAM" id="MobiDB-lite"/>
    </source>
</evidence>
<feature type="domain" description="C2H2-type" evidence="13">
    <location>
        <begin position="204"/>
        <end position="231"/>
    </location>
</feature>
<keyword evidence="8" id="KW-0238">DNA-binding</keyword>
<dbReference type="Pfam" id="PF00096">
    <property type="entry name" value="zf-C2H2"/>
    <property type="match status" value="11"/>
</dbReference>
<keyword evidence="4" id="KW-0677">Repeat</keyword>
<feature type="domain" description="C2H2-type" evidence="13">
    <location>
        <begin position="260"/>
        <end position="287"/>
    </location>
</feature>
<dbReference type="GO" id="GO:0000978">
    <property type="term" value="F:RNA polymerase II cis-regulatory region sequence-specific DNA binding"/>
    <property type="evidence" value="ECO:0007669"/>
    <property type="project" value="TreeGrafter"/>
</dbReference>
<feature type="domain" description="C2H2-type" evidence="13">
    <location>
        <begin position="176"/>
        <end position="203"/>
    </location>
</feature>
<feature type="compositionally biased region" description="Basic and acidic residues" evidence="12">
    <location>
        <begin position="425"/>
        <end position="434"/>
    </location>
</feature>
<dbReference type="GO" id="GO:0006357">
    <property type="term" value="P:regulation of transcription by RNA polymerase II"/>
    <property type="evidence" value="ECO:0007669"/>
    <property type="project" value="TreeGrafter"/>
</dbReference>
<feature type="region of interest" description="Disordered" evidence="12">
    <location>
        <begin position="372"/>
        <end position="434"/>
    </location>
</feature>
<dbReference type="FunFam" id="3.30.160.60:FF:000912">
    <property type="entry name" value="Zinc finger protein 660"/>
    <property type="match status" value="1"/>
</dbReference>
<dbReference type="Proteomes" id="UP000465112">
    <property type="component" value="Chromosome 13"/>
</dbReference>
<evidence type="ECO:0000259" key="13">
    <source>
        <dbReference type="PROSITE" id="PS50157"/>
    </source>
</evidence>
<gene>
    <name evidence="14" type="ORF">PFLUV_G00161630</name>
</gene>
<dbReference type="FunFam" id="3.30.160.60:FF:001119">
    <property type="entry name" value="zinc finger protein 408"/>
    <property type="match status" value="1"/>
</dbReference>
<dbReference type="GO" id="GO:0005634">
    <property type="term" value="C:nucleus"/>
    <property type="evidence" value="ECO:0007669"/>
    <property type="project" value="UniProtKB-SubCell"/>
</dbReference>
<feature type="region of interest" description="Disordered" evidence="12">
    <location>
        <begin position="37"/>
        <end position="169"/>
    </location>
</feature>
<dbReference type="Gene3D" id="3.30.160.60">
    <property type="entry name" value="Classic Zinc Finger"/>
    <property type="match status" value="13"/>
</dbReference>
<dbReference type="PANTHER" id="PTHR24390:SF244">
    <property type="entry name" value="LD33778P-RELATED"/>
    <property type="match status" value="1"/>
</dbReference>
<evidence type="ECO:0000256" key="5">
    <source>
        <dbReference type="ARBA" id="ARBA00022771"/>
    </source>
</evidence>
<dbReference type="FunFam" id="3.30.160.60:FF:001480">
    <property type="entry name" value="Si:cabz01071911.3"/>
    <property type="match status" value="1"/>
</dbReference>
<dbReference type="FunFam" id="3.30.160.60:FF:000534">
    <property type="entry name" value="zinc finger protein 674"/>
    <property type="match status" value="1"/>
</dbReference>
<keyword evidence="7" id="KW-0805">Transcription regulation</keyword>
<accession>A0A6A5EID2</accession>
<comment type="similarity">
    <text evidence="2">Belongs to the krueppel C2H2-type zinc-finger protein family.</text>
</comment>
<protein>
    <recommendedName>
        <fullName evidence="13">C2H2-type domain-containing protein</fullName>
    </recommendedName>
</protein>
<dbReference type="FunFam" id="3.30.160.60:FF:000646">
    <property type="entry name" value="Myeloid zinc finger 1"/>
    <property type="match status" value="2"/>
</dbReference>
<dbReference type="EMBL" id="VHII01000013">
    <property type="protein sequence ID" value="KAF1382166.1"/>
    <property type="molecule type" value="Genomic_DNA"/>
</dbReference>
<dbReference type="AlphaFoldDB" id="A0A6A5EID2"/>
<evidence type="ECO:0000256" key="9">
    <source>
        <dbReference type="ARBA" id="ARBA00023163"/>
    </source>
</evidence>
<dbReference type="PROSITE" id="PS00028">
    <property type="entry name" value="ZINC_FINGER_C2H2_1"/>
    <property type="match status" value="11"/>
</dbReference>
<sequence>MESRGPPTVSVVLQQRHIGVSRLALPPDDKSQIVIKEEQQECSSSVDQQEPEPPLHIKEEQEELWSSQEGEQLQGLEEADITKFPFTPVPVKSEDDEEEELQQRQTEHMETEADGEDCGGPEPARNSHLLLQPETEDQTGDSSDTETDDSADWKETREPQSALNSLKQDSRRKKTFSCSECGRRFGFKYSLKTHMRTHTGEKPFSCSVCKKSFTQRGDLQKHMRIHTGEKPFSCSECGKGFGRKEHLKTHMMNHRGERPFNCSVCEESFTRGERLKIHMRIHTGEKPFNCSECDKRFRKSQDLKRHIKSHTEAKAFSCSECGKRFTQNSNLKTHMRIHAGDKRFSCSLCGKRFIQKGQLAYHMKHHTGETPFTSCVSDATTQPEAPSIKEEQEELCTNQEGDPDTDNSADWKETKDSQSALNSLKHVERNTDKSSRSVSRCSECGKQFRQKSNLKNHMRIHKGDKPFSCSVCGKRFIQNAHMTYHMTRHTGEKMFCCGVCDKRFIWPYQLRKHKCVGRTETEAARNSHPATISQPETGDKAGRSIVAEIEVSCDDWEETGEPDWTCNAAEKQFSCSECGKRFNRKTHLKRHAMTHTGERPFSCSVCRRSFTESGNLHKHMAVHTGEKRFSCGFCKRRFTWHSQLQTHECDRPQSARQRRQRRTKPRRADGEDRGPSKPARRRLLLPRPSADDLVATSPPNHTTITFVCSPPLIQATGAFHMLAP</sequence>
<feature type="compositionally biased region" description="Polar residues" evidence="12">
    <location>
        <begin position="372"/>
        <end position="384"/>
    </location>
</feature>
<comment type="subcellular location">
    <subcellularLocation>
        <location evidence="1">Nucleus</location>
    </subcellularLocation>
</comment>
<keyword evidence="15" id="KW-1185">Reference proteome</keyword>
<evidence type="ECO:0000256" key="10">
    <source>
        <dbReference type="ARBA" id="ARBA00023242"/>
    </source>
</evidence>
<dbReference type="FunFam" id="3.30.160.60:FF:001506">
    <property type="entry name" value="Zinc finger protein"/>
    <property type="match status" value="1"/>
</dbReference>
<feature type="domain" description="C2H2-type" evidence="13">
    <location>
        <begin position="344"/>
        <end position="371"/>
    </location>
</feature>
<feature type="domain" description="C2H2-type" evidence="13">
    <location>
        <begin position="601"/>
        <end position="628"/>
    </location>
</feature>
<feature type="domain" description="C2H2-type" evidence="13">
    <location>
        <begin position="573"/>
        <end position="600"/>
    </location>
</feature>
<keyword evidence="6" id="KW-0862">Zinc</keyword>
<dbReference type="GO" id="GO:0003700">
    <property type="term" value="F:DNA-binding transcription factor activity"/>
    <property type="evidence" value="ECO:0007669"/>
    <property type="project" value="TreeGrafter"/>
</dbReference>
<dbReference type="FunFam" id="3.30.160.60:FF:001450">
    <property type="entry name" value="zinc finger protein 774"/>
    <property type="match status" value="1"/>
</dbReference>
<feature type="compositionally biased region" description="Basic and acidic residues" evidence="12">
    <location>
        <begin position="666"/>
        <end position="675"/>
    </location>
</feature>
<dbReference type="SUPFAM" id="SSF57667">
    <property type="entry name" value="beta-beta-alpha zinc fingers"/>
    <property type="match status" value="8"/>
</dbReference>
<proteinExistence type="inferred from homology"/>
<evidence type="ECO:0000256" key="8">
    <source>
        <dbReference type="ARBA" id="ARBA00023125"/>
    </source>
</evidence>
<evidence type="ECO:0000256" key="1">
    <source>
        <dbReference type="ARBA" id="ARBA00004123"/>
    </source>
</evidence>
<feature type="domain" description="C2H2-type" evidence="13">
    <location>
        <begin position="439"/>
        <end position="466"/>
    </location>
</feature>